<organism evidence="1 2">
    <name type="scientific">Smallanthus sonchifolius</name>
    <dbReference type="NCBI Taxonomy" id="185202"/>
    <lineage>
        <taxon>Eukaryota</taxon>
        <taxon>Viridiplantae</taxon>
        <taxon>Streptophyta</taxon>
        <taxon>Embryophyta</taxon>
        <taxon>Tracheophyta</taxon>
        <taxon>Spermatophyta</taxon>
        <taxon>Magnoliopsida</taxon>
        <taxon>eudicotyledons</taxon>
        <taxon>Gunneridae</taxon>
        <taxon>Pentapetalae</taxon>
        <taxon>asterids</taxon>
        <taxon>campanulids</taxon>
        <taxon>Asterales</taxon>
        <taxon>Asteraceae</taxon>
        <taxon>Asteroideae</taxon>
        <taxon>Heliantheae alliance</taxon>
        <taxon>Millerieae</taxon>
        <taxon>Smallanthus</taxon>
    </lineage>
</organism>
<name>A0ACB9HQJ0_9ASTR</name>
<dbReference type="EMBL" id="CM042028">
    <property type="protein sequence ID" value="KAI3797390.1"/>
    <property type="molecule type" value="Genomic_DNA"/>
</dbReference>
<accession>A0ACB9HQJ0</accession>
<dbReference type="Proteomes" id="UP001056120">
    <property type="component" value="Linkage Group LG11"/>
</dbReference>
<evidence type="ECO:0000313" key="2">
    <source>
        <dbReference type="Proteomes" id="UP001056120"/>
    </source>
</evidence>
<gene>
    <name evidence="1" type="ORF">L1987_32646</name>
</gene>
<proteinExistence type="predicted"/>
<reference evidence="1 2" key="2">
    <citation type="journal article" date="2022" name="Mol. Ecol. Resour.">
        <title>The genomes of chicory, endive, great burdock and yacon provide insights into Asteraceae paleo-polyploidization history and plant inulin production.</title>
        <authorList>
            <person name="Fan W."/>
            <person name="Wang S."/>
            <person name="Wang H."/>
            <person name="Wang A."/>
            <person name="Jiang F."/>
            <person name="Liu H."/>
            <person name="Zhao H."/>
            <person name="Xu D."/>
            <person name="Zhang Y."/>
        </authorList>
    </citation>
    <scope>NUCLEOTIDE SEQUENCE [LARGE SCALE GENOMIC DNA]</scope>
    <source>
        <strain evidence="2">cv. Yunnan</strain>
        <tissue evidence="1">Leaves</tissue>
    </source>
</reference>
<keyword evidence="2" id="KW-1185">Reference proteome</keyword>
<evidence type="ECO:0000313" key="1">
    <source>
        <dbReference type="EMBL" id="KAI3797390.1"/>
    </source>
</evidence>
<sequence length="148" mass="16694">MSSESCGSGTRSPDYGIIPCIVNTVTDADEKERCEVESKIEAKTEIAKVGRYAELRFRGVRLKEIRCYQMQDGLKIELEVDNLQKESGISERVKTYEQLRSSRRRVATVRCFPPGCGPDAAVLSDKDLKVVREQSKKHMLTCKSCGMR</sequence>
<protein>
    <submittedName>
        <fullName evidence="1">Uncharacterized protein</fullName>
    </submittedName>
</protein>
<reference evidence="2" key="1">
    <citation type="journal article" date="2022" name="Mol. Ecol. Resour.">
        <title>The genomes of chicory, endive, great burdock and yacon provide insights into Asteraceae palaeo-polyploidization history and plant inulin production.</title>
        <authorList>
            <person name="Fan W."/>
            <person name="Wang S."/>
            <person name="Wang H."/>
            <person name="Wang A."/>
            <person name="Jiang F."/>
            <person name="Liu H."/>
            <person name="Zhao H."/>
            <person name="Xu D."/>
            <person name="Zhang Y."/>
        </authorList>
    </citation>
    <scope>NUCLEOTIDE SEQUENCE [LARGE SCALE GENOMIC DNA]</scope>
    <source>
        <strain evidence="2">cv. Yunnan</strain>
    </source>
</reference>
<comment type="caution">
    <text evidence="1">The sequence shown here is derived from an EMBL/GenBank/DDBJ whole genome shotgun (WGS) entry which is preliminary data.</text>
</comment>